<dbReference type="GO" id="GO:0008270">
    <property type="term" value="F:zinc ion binding"/>
    <property type="evidence" value="ECO:0007669"/>
    <property type="project" value="TreeGrafter"/>
</dbReference>
<accession>A0A7Y1F1F8</accession>
<dbReference type="InterPro" id="IPR055128">
    <property type="entry name" value="HypF_C_2"/>
</dbReference>
<reference evidence="4 5" key="1">
    <citation type="journal article" date="2020" name="Front. Microbiol.">
        <title>Genetic Organization of the aprX-lipA2 Operon Affects the Proteolytic Potential of Pseudomonas Species in Milk.</title>
        <authorList>
            <person name="Maier C."/>
            <person name="Huptas C."/>
            <person name="von Neubeck M."/>
            <person name="Scherer S."/>
            <person name="Wenning M."/>
            <person name="Lucking G."/>
        </authorList>
    </citation>
    <scope>NUCLEOTIDE SEQUENCE [LARGE SCALE GENOMIC DNA]</scope>
    <source>
        <strain evidence="4 5">WS 4671</strain>
    </source>
</reference>
<dbReference type="InterPro" id="IPR041440">
    <property type="entry name" value="HypF_C"/>
</dbReference>
<dbReference type="Pfam" id="PF17788">
    <property type="entry name" value="HypF_C"/>
    <property type="match status" value="1"/>
</dbReference>
<dbReference type="RefSeq" id="WP_057004043.1">
    <property type="nucleotide sequence ID" value="NZ_CP149793.1"/>
</dbReference>
<keyword evidence="4" id="KW-0808">Transferase</keyword>
<dbReference type="OrthoDB" id="9808093at2"/>
<feature type="domain" description="Carbamoyltransferase Kae1-like" evidence="3">
    <location>
        <begin position="120"/>
        <end position="362"/>
    </location>
</feature>
<comment type="caution">
    <text evidence="4">The sequence shown here is derived from an EMBL/GenBank/DDBJ whole genome shotgun (WGS) entry which is preliminary data.</text>
</comment>
<organism evidence="4 5">
    <name type="scientific">Pseudomonas veronii</name>
    <dbReference type="NCBI Taxonomy" id="76761"/>
    <lineage>
        <taxon>Bacteria</taxon>
        <taxon>Pseudomonadati</taxon>
        <taxon>Pseudomonadota</taxon>
        <taxon>Gammaproteobacteria</taxon>
        <taxon>Pseudomonadales</taxon>
        <taxon>Pseudomonadaceae</taxon>
        <taxon>Pseudomonas</taxon>
    </lineage>
</organism>
<name>A0A7Y1F1F8_PSEVE</name>
<dbReference type="GO" id="GO:0016743">
    <property type="term" value="F:carboxyl- or carbamoyltransferase activity"/>
    <property type="evidence" value="ECO:0007669"/>
    <property type="project" value="TreeGrafter"/>
</dbReference>
<evidence type="ECO:0000256" key="1">
    <source>
        <dbReference type="ARBA" id="ARBA00008097"/>
    </source>
</evidence>
<dbReference type="Proteomes" id="UP000552560">
    <property type="component" value="Unassembled WGS sequence"/>
</dbReference>
<feature type="domain" description="HypF Kae1-like" evidence="2">
    <location>
        <begin position="13"/>
        <end position="111"/>
    </location>
</feature>
<comment type="similarity">
    <text evidence="1">Belongs to the carbamoyltransferase HypF family.</text>
</comment>
<gene>
    <name evidence="4" type="ORF">HBO43_04305</name>
</gene>
<dbReference type="AlphaFoldDB" id="A0A7Y1F1F8"/>
<evidence type="ECO:0000259" key="2">
    <source>
        <dbReference type="Pfam" id="PF17788"/>
    </source>
</evidence>
<dbReference type="EMBL" id="JAAQWE010000003">
    <property type="protein sequence ID" value="NMX95812.1"/>
    <property type="molecule type" value="Genomic_DNA"/>
</dbReference>
<dbReference type="Gene3D" id="3.30.420.360">
    <property type="match status" value="1"/>
</dbReference>
<proteinExistence type="inferred from homology"/>
<evidence type="ECO:0000313" key="5">
    <source>
        <dbReference type="Proteomes" id="UP000552560"/>
    </source>
</evidence>
<dbReference type="InterPro" id="IPR051060">
    <property type="entry name" value="Carbamoyltrans_HypF-like"/>
</dbReference>
<evidence type="ECO:0000313" key="4">
    <source>
        <dbReference type="EMBL" id="NMX95812.1"/>
    </source>
</evidence>
<dbReference type="PANTHER" id="PTHR42959">
    <property type="entry name" value="CARBAMOYLTRANSFERASE"/>
    <property type="match status" value="1"/>
</dbReference>
<evidence type="ECO:0000259" key="3">
    <source>
        <dbReference type="Pfam" id="PF22521"/>
    </source>
</evidence>
<dbReference type="Gene3D" id="3.30.420.40">
    <property type="match status" value="1"/>
</dbReference>
<dbReference type="Pfam" id="PF22521">
    <property type="entry name" value="HypF_C_2"/>
    <property type="match status" value="1"/>
</dbReference>
<sequence>MRSEKLPGAQVWPPVLACGAWLKNTACLLQGDQVLWSPLHGDLGDPQSCLDLAASLDALLACAEVTPQAIAHDLHPDFYSSQLAVTLAEKLNVPAVAVQHHHAHIAALMAEHGLDGPVLGLALDGVGLGSDGAAWGGELLWVASDAWRRLGYLLPLPLPGGDVAAREPWRLAAAALHLLGRDDEILRRLGPLVGEQSANTVAQMLARNLNCPPSSGAGRWFDAAAGILGISVRQQFEAEAAIALERLAAEYLATHAEPAIDGLWHLRADGVLDLLPLLTRLFELADSARSAEGAALFHLTLAAALADWVEYQSTTLPVLLGGGCFANRLLSARLTQRLSARGLPVFSAQAVSCGDAGLALGQAWVAAHWRDPQRQPALPLKESQACA</sequence>
<dbReference type="GO" id="GO:0051604">
    <property type="term" value="P:protein maturation"/>
    <property type="evidence" value="ECO:0007669"/>
    <property type="project" value="TreeGrafter"/>
</dbReference>
<protein>
    <submittedName>
        <fullName evidence="4">Carbamoyltransferase HypF</fullName>
    </submittedName>
</protein>
<dbReference type="PANTHER" id="PTHR42959:SF1">
    <property type="entry name" value="CARBAMOYLTRANSFERASE HYPF"/>
    <property type="match status" value="1"/>
</dbReference>